<evidence type="ECO:0000313" key="2">
    <source>
        <dbReference type="EMBL" id="RFU41471.1"/>
    </source>
</evidence>
<evidence type="ECO:0000259" key="1">
    <source>
        <dbReference type="PROSITE" id="PS50222"/>
    </source>
</evidence>
<evidence type="ECO:0000313" key="3">
    <source>
        <dbReference type="Proteomes" id="UP000261811"/>
    </source>
</evidence>
<dbReference type="GO" id="GO:0005509">
    <property type="term" value="F:calcium ion binding"/>
    <property type="evidence" value="ECO:0007669"/>
    <property type="project" value="InterPro"/>
</dbReference>
<dbReference type="SMART" id="SM00054">
    <property type="entry name" value="EFh"/>
    <property type="match status" value="4"/>
</dbReference>
<dbReference type="PROSITE" id="PS00018">
    <property type="entry name" value="EF_HAND_1"/>
    <property type="match status" value="2"/>
</dbReference>
<comment type="caution">
    <text evidence="2">The sequence shown here is derived from an EMBL/GenBank/DDBJ whole genome shotgun (WGS) entry which is preliminary data.</text>
</comment>
<sequence>MSDLRTRKYHQWFQGADADDDGLLARGDLMRIAERAVAVQGVAPNSPHARQLNESMDWFWTGVIAPYDRNGDEQVNRAEMTEGFMAALTDRSRYAEQLKWIADLIFDLGDADRDGRISLAEFSQVFAAGMRIPSTDCALVFNQLDLDGSGTLGRPQYHDAVVEFFYGDDPESPANHLFGRIYS</sequence>
<accession>A0A372JN65</accession>
<dbReference type="EMBL" id="QURH01000211">
    <property type="protein sequence ID" value="RFU41471.1"/>
    <property type="molecule type" value="Genomic_DNA"/>
</dbReference>
<dbReference type="InterPro" id="IPR002048">
    <property type="entry name" value="EF_hand_dom"/>
</dbReference>
<dbReference type="InterPro" id="IPR018247">
    <property type="entry name" value="EF_Hand_1_Ca_BS"/>
</dbReference>
<dbReference type="Gene3D" id="1.10.238.10">
    <property type="entry name" value="EF-hand"/>
    <property type="match status" value="1"/>
</dbReference>
<reference evidence="2 3" key="1">
    <citation type="submission" date="2018-08" db="EMBL/GenBank/DDBJ databases">
        <title>Actinomadura jelena sp. nov., a novel Actinomycete isolated from soil in Chad.</title>
        <authorList>
            <person name="Shi L."/>
        </authorList>
    </citation>
    <scope>NUCLEOTIDE SEQUENCE [LARGE SCALE GENOMIC DNA]</scope>
    <source>
        <strain evidence="2 3">NEAU-G17</strain>
    </source>
</reference>
<dbReference type="PROSITE" id="PS50222">
    <property type="entry name" value="EF_HAND_2"/>
    <property type="match status" value="1"/>
</dbReference>
<dbReference type="Proteomes" id="UP000261811">
    <property type="component" value="Unassembled WGS sequence"/>
</dbReference>
<dbReference type="OrthoDB" id="7356823at2"/>
<keyword evidence="3" id="KW-1185">Reference proteome</keyword>
<name>A0A372JN65_9ACTN</name>
<dbReference type="SUPFAM" id="SSF47473">
    <property type="entry name" value="EF-hand"/>
    <property type="match status" value="1"/>
</dbReference>
<protein>
    <submittedName>
        <fullName evidence="2">Calcium-binding protein</fullName>
    </submittedName>
</protein>
<dbReference type="RefSeq" id="WP_117357532.1">
    <property type="nucleotide sequence ID" value="NZ_QURH01000211.1"/>
</dbReference>
<feature type="domain" description="EF-hand" evidence="1">
    <location>
        <begin position="105"/>
        <end position="132"/>
    </location>
</feature>
<dbReference type="InterPro" id="IPR011992">
    <property type="entry name" value="EF-hand-dom_pair"/>
</dbReference>
<dbReference type="Pfam" id="PF13202">
    <property type="entry name" value="EF-hand_5"/>
    <property type="match status" value="2"/>
</dbReference>
<gene>
    <name evidence="2" type="ORF">DZF91_11765</name>
</gene>
<proteinExistence type="predicted"/>
<dbReference type="AlphaFoldDB" id="A0A372JN65"/>
<organism evidence="2 3">
    <name type="scientific">Actinomadura logoneensis</name>
    <dbReference type="NCBI Taxonomy" id="2293572"/>
    <lineage>
        <taxon>Bacteria</taxon>
        <taxon>Bacillati</taxon>
        <taxon>Actinomycetota</taxon>
        <taxon>Actinomycetes</taxon>
        <taxon>Streptosporangiales</taxon>
        <taxon>Thermomonosporaceae</taxon>
        <taxon>Actinomadura</taxon>
    </lineage>
</organism>